<dbReference type="Proteomes" id="UP000824169">
    <property type="component" value="Unassembled WGS sequence"/>
</dbReference>
<dbReference type="AlphaFoldDB" id="A0A9D1TB49"/>
<gene>
    <name evidence="2" type="ORF">IAB71_10945</name>
</gene>
<dbReference type="EMBL" id="DVOO01000031">
    <property type="protein sequence ID" value="HIV26276.1"/>
    <property type="molecule type" value="Genomic_DNA"/>
</dbReference>
<comment type="caution">
    <text evidence="2">The sequence shown here is derived from an EMBL/GenBank/DDBJ whole genome shotgun (WGS) entry which is preliminary data.</text>
</comment>
<accession>A0A9D1TB49</accession>
<evidence type="ECO:0000313" key="3">
    <source>
        <dbReference type="Proteomes" id="UP000824169"/>
    </source>
</evidence>
<keyword evidence="1" id="KW-0732">Signal</keyword>
<feature type="chain" id="PRO_5038417224" evidence="1">
    <location>
        <begin position="24"/>
        <end position="265"/>
    </location>
</feature>
<name>A0A9D1TB49_9FIRM</name>
<sequence>MKKLSAIFTSLLLLCGMTNQAHAETEQKDDLIVLSKEDIVKTCNGLFRDELDEEITIQDVDFKNAVKIYVGPNIFDTDADSIEEIEALFDSDEYIYELPIYVDGGTLIVNIQKGQELNSNADITELERQQILADVGKWQCSVYSFYPNETIDYASEVESKMGVMPENMILVGGLPYFRFAVALIPDETGKLELLVPLKEVPGEENISQFRAGGPEVYAYDQIKEFINQLPPTNKYMAYGFENVSAEKEAGNRNVKIASLFLCYLF</sequence>
<proteinExistence type="predicted"/>
<feature type="signal peptide" evidence="1">
    <location>
        <begin position="1"/>
        <end position="23"/>
    </location>
</feature>
<organism evidence="2 3">
    <name type="scientific">Candidatus Scatomonas pullistercoris</name>
    <dbReference type="NCBI Taxonomy" id="2840920"/>
    <lineage>
        <taxon>Bacteria</taxon>
        <taxon>Bacillati</taxon>
        <taxon>Bacillota</taxon>
        <taxon>Clostridia</taxon>
        <taxon>Lachnospirales</taxon>
        <taxon>Lachnospiraceae</taxon>
        <taxon>Lachnospiraceae incertae sedis</taxon>
        <taxon>Candidatus Scatomonas</taxon>
    </lineage>
</organism>
<protein>
    <submittedName>
        <fullName evidence="2">Uncharacterized protein</fullName>
    </submittedName>
</protein>
<reference evidence="2" key="1">
    <citation type="submission" date="2020-10" db="EMBL/GenBank/DDBJ databases">
        <authorList>
            <person name="Gilroy R."/>
        </authorList>
    </citation>
    <scope>NUCLEOTIDE SEQUENCE</scope>
    <source>
        <strain evidence="2">CHK188-20938</strain>
    </source>
</reference>
<reference evidence="2" key="2">
    <citation type="journal article" date="2021" name="PeerJ">
        <title>Extensive microbial diversity within the chicken gut microbiome revealed by metagenomics and culture.</title>
        <authorList>
            <person name="Gilroy R."/>
            <person name="Ravi A."/>
            <person name="Getino M."/>
            <person name="Pursley I."/>
            <person name="Horton D.L."/>
            <person name="Alikhan N.F."/>
            <person name="Baker D."/>
            <person name="Gharbi K."/>
            <person name="Hall N."/>
            <person name="Watson M."/>
            <person name="Adriaenssens E.M."/>
            <person name="Foster-Nyarko E."/>
            <person name="Jarju S."/>
            <person name="Secka A."/>
            <person name="Antonio M."/>
            <person name="Oren A."/>
            <person name="Chaudhuri R.R."/>
            <person name="La Ragione R."/>
            <person name="Hildebrand F."/>
            <person name="Pallen M.J."/>
        </authorList>
    </citation>
    <scope>NUCLEOTIDE SEQUENCE</scope>
    <source>
        <strain evidence="2">CHK188-20938</strain>
    </source>
</reference>
<evidence type="ECO:0000256" key="1">
    <source>
        <dbReference type="SAM" id="SignalP"/>
    </source>
</evidence>
<evidence type="ECO:0000313" key="2">
    <source>
        <dbReference type="EMBL" id="HIV26276.1"/>
    </source>
</evidence>